<name>A0A1E1KAH5_9HELO</name>
<dbReference type="OrthoDB" id="3524677at2759"/>
<dbReference type="Proteomes" id="UP000178912">
    <property type="component" value="Unassembled WGS sequence"/>
</dbReference>
<sequence length="257" mass="28884">MDSKITGSREVGNAKHRELREQSRLLQILLGSGATPLKPLCPREDLSTINPVTTIQRLIWTSISKWHDLKRLSKHNFGLQVAFSKNNAALLCNFVIKTRYPDEAAWLELDVANPLMTEWLTLSGAQVRNFELIETGLFKEISRMLKLGSTAKLYQPALSFSEPGPVLLFGLESGIVYTDRITGSLRGALRQDVAKSCLYALTAPWYIKPQGYGSWVLPRSNHPAITWFYDQDGGRGGAVEELEKILARAEPRERLNF</sequence>
<evidence type="ECO:0000313" key="1">
    <source>
        <dbReference type="EMBL" id="CZS95002.1"/>
    </source>
</evidence>
<keyword evidence="2" id="KW-1185">Reference proteome</keyword>
<proteinExistence type="predicted"/>
<accession>A0A1E1KAH5</accession>
<dbReference type="EMBL" id="FJUX01000020">
    <property type="protein sequence ID" value="CZS95002.1"/>
    <property type="molecule type" value="Genomic_DNA"/>
</dbReference>
<organism evidence="1 2">
    <name type="scientific">Rhynchosporium agropyri</name>
    <dbReference type="NCBI Taxonomy" id="914238"/>
    <lineage>
        <taxon>Eukaryota</taxon>
        <taxon>Fungi</taxon>
        <taxon>Dikarya</taxon>
        <taxon>Ascomycota</taxon>
        <taxon>Pezizomycotina</taxon>
        <taxon>Leotiomycetes</taxon>
        <taxon>Helotiales</taxon>
        <taxon>Ploettnerulaceae</taxon>
        <taxon>Rhynchosporium</taxon>
    </lineage>
</organism>
<dbReference type="AlphaFoldDB" id="A0A1E1KAH5"/>
<gene>
    <name evidence="1" type="ORF">RAG0_04801</name>
</gene>
<evidence type="ECO:0000313" key="2">
    <source>
        <dbReference type="Proteomes" id="UP000178912"/>
    </source>
</evidence>
<reference evidence="2" key="1">
    <citation type="submission" date="2016-03" db="EMBL/GenBank/DDBJ databases">
        <authorList>
            <person name="Guldener U."/>
        </authorList>
    </citation>
    <scope>NUCLEOTIDE SEQUENCE [LARGE SCALE GENOMIC DNA]</scope>
    <source>
        <strain evidence="2">04CH-RAC-A.6.1</strain>
    </source>
</reference>
<protein>
    <submittedName>
        <fullName evidence="1">Uncharacterized protein</fullName>
    </submittedName>
</protein>